<dbReference type="AlphaFoldDB" id="A0A2P1NK02"/>
<evidence type="ECO:0000313" key="11">
    <source>
        <dbReference type="Proteomes" id="UP000241829"/>
    </source>
</evidence>
<keyword evidence="1 6" id="KW-0963">Cytoplasm</keyword>
<dbReference type="PANTHER" id="PTHR10229">
    <property type="entry name" value="GTP-BINDING PROTEIN HFLX"/>
    <property type="match status" value="1"/>
</dbReference>
<dbReference type="GO" id="GO:0005737">
    <property type="term" value="C:cytoplasm"/>
    <property type="evidence" value="ECO:0007669"/>
    <property type="project" value="UniProtKB-SubCell"/>
</dbReference>
<dbReference type="PANTHER" id="PTHR10229:SF0">
    <property type="entry name" value="GTP-BINDING PROTEIN 6-RELATED"/>
    <property type="match status" value="1"/>
</dbReference>
<keyword evidence="11" id="KW-1185">Reference proteome</keyword>
<sequence>MTLPHQTFDGPAAPVLLVGVDFGLPHFDSELEELGLLAQTAGLAPVARLTCKRKVPDAALFVGSGKADEIRTLAEMHGAQEVLFDQALSPAQQRNLERHIGLPVNDRTLLILEIFAQRARSHEGKLQVELARLQYLSTRLVRRWSHLERQRGGIGTRGGPGERQIELDRRMIDDAIKRTRERLVKVKRQRNTQRRQRERRETFNISIVGYTNAGKSTLFNALVKARAYAADQLFATLDTTTRQLYLGEDVGSVSLSDTVGFIRDLPHGLVDAFQATLQEAVDADLLLHVVDASNPGFPEQIAQVQLVLQEIGAADITQLLVFNKVDAVPPDAQPEALLDSYEIDGRQIPRIYVSAREGAGMAALRAQLTAMALERPGAPMSPDAAAELPAAEE</sequence>
<feature type="binding site" evidence="8">
    <location>
        <position position="216"/>
    </location>
    <ligand>
        <name>Mg(2+)</name>
        <dbReference type="ChEBI" id="CHEBI:18420"/>
    </ligand>
</feature>
<feature type="binding site" evidence="7">
    <location>
        <begin position="354"/>
        <end position="356"/>
    </location>
    <ligand>
        <name>GTP</name>
        <dbReference type="ChEBI" id="CHEBI:37565"/>
    </ligand>
</feature>
<evidence type="ECO:0000313" key="10">
    <source>
        <dbReference type="EMBL" id="AVP57379.1"/>
    </source>
</evidence>
<dbReference type="PROSITE" id="PS51705">
    <property type="entry name" value="G_HFLX"/>
    <property type="match status" value="1"/>
</dbReference>
<comment type="subunit">
    <text evidence="6">Monomer. Associates with the 50S ribosomal subunit.</text>
</comment>
<evidence type="ECO:0000259" key="9">
    <source>
        <dbReference type="PROSITE" id="PS51705"/>
    </source>
</evidence>
<protein>
    <recommendedName>
        <fullName evidence="6">GTPase HflX</fullName>
    </recommendedName>
    <alternativeName>
        <fullName evidence="6">GTP-binding protein HflX</fullName>
    </alternativeName>
</protein>
<dbReference type="SUPFAM" id="SSF52540">
    <property type="entry name" value="P-loop containing nucleoside triphosphate hydrolases"/>
    <property type="match status" value="1"/>
</dbReference>
<dbReference type="KEGG" id="melm:C7H73_06620"/>
<feature type="binding site" evidence="7">
    <location>
        <begin position="257"/>
        <end position="260"/>
    </location>
    <ligand>
        <name>GTP</name>
        <dbReference type="ChEBI" id="CHEBI:37565"/>
    </ligand>
</feature>
<evidence type="ECO:0000256" key="3">
    <source>
        <dbReference type="ARBA" id="ARBA00022741"/>
    </source>
</evidence>
<comment type="function">
    <text evidence="6">GTPase that associates with the 50S ribosomal subunit and may have a role during protein synthesis or ribosome biogenesis.</text>
</comment>
<reference evidence="11" key="1">
    <citation type="submission" date="2018-03" db="EMBL/GenBank/DDBJ databases">
        <title>Genome sequencing of Melaminivora sp. strain SC2-7.</title>
        <authorList>
            <person name="Kim S.-J."/>
            <person name="Heo J."/>
            <person name="Ahn J.-H."/>
            <person name="Kwon S.-W."/>
        </authorList>
    </citation>
    <scope>NUCLEOTIDE SEQUENCE [LARGE SCALE GENOMIC DNA]</scope>
    <source>
        <strain evidence="11">SC2-7</strain>
    </source>
</reference>
<feature type="domain" description="Hflx-type G" evidence="9">
    <location>
        <begin position="203"/>
        <end position="376"/>
    </location>
</feature>
<dbReference type="HAMAP" id="MF_00900">
    <property type="entry name" value="GTPase_HflX"/>
    <property type="match status" value="1"/>
</dbReference>
<comment type="cofactor">
    <cofactor evidence="8">
        <name>Mg(2+)</name>
        <dbReference type="ChEBI" id="CHEBI:18420"/>
    </cofactor>
</comment>
<feature type="binding site" evidence="7">
    <location>
        <begin position="209"/>
        <end position="216"/>
    </location>
    <ligand>
        <name>GTP</name>
        <dbReference type="ChEBI" id="CHEBI:37565"/>
    </ligand>
</feature>
<dbReference type="Gene3D" id="3.40.50.300">
    <property type="entry name" value="P-loop containing nucleotide triphosphate hydrolases"/>
    <property type="match status" value="1"/>
</dbReference>
<organism evidence="10 11">
    <name type="scientific">Pulveribacter suum</name>
    <dbReference type="NCBI Taxonomy" id="2116657"/>
    <lineage>
        <taxon>Bacteria</taxon>
        <taxon>Pseudomonadati</taxon>
        <taxon>Pseudomonadota</taxon>
        <taxon>Betaproteobacteria</taxon>
        <taxon>Burkholderiales</taxon>
        <taxon>Comamonadaceae</taxon>
        <taxon>Pulveribacter</taxon>
    </lineage>
</organism>
<dbReference type="OrthoDB" id="9812272at2"/>
<dbReference type="EMBL" id="CP027792">
    <property type="protein sequence ID" value="AVP57379.1"/>
    <property type="molecule type" value="Genomic_DNA"/>
</dbReference>
<dbReference type="Pfam" id="PF13167">
    <property type="entry name" value="GTP-bdg_N"/>
    <property type="match status" value="1"/>
</dbReference>
<evidence type="ECO:0000256" key="5">
    <source>
        <dbReference type="ARBA" id="ARBA00023134"/>
    </source>
</evidence>
<dbReference type="GO" id="GO:0003924">
    <property type="term" value="F:GTPase activity"/>
    <property type="evidence" value="ECO:0007669"/>
    <property type="project" value="UniProtKB-UniRule"/>
</dbReference>
<dbReference type="InterPro" id="IPR016496">
    <property type="entry name" value="GTPase_HflX"/>
</dbReference>
<dbReference type="GO" id="GO:0043022">
    <property type="term" value="F:ribosome binding"/>
    <property type="evidence" value="ECO:0007669"/>
    <property type="project" value="TreeGrafter"/>
</dbReference>
<keyword evidence="2 8" id="KW-0479">Metal-binding</keyword>
<keyword evidence="5 6" id="KW-0342">GTP-binding</keyword>
<dbReference type="InterPro" id="IPR030394">
    <property type="entry name" value="G_HFLX_dom"/>
</dbReference>
<dbReference type="GO" id="GO:0046872">
    <property type="term" value="F:metal ion binding"/>
    <property type="evidence" value="ECO:0007669"/>
    <property type="project" value="UniProtKB-KW"/>
</dbReference>
<name>A0A2P1NK02_9BURK</name>
<dbReference type="PIRSF" id="PIRSF006809">
    <property type="entry name" value="GTP-binding_hflX_prd"/>
    <property type="match status" value="1"/>
</dbReference>
<evidence type="ECO:0000256" key="1">
    <source>
        <dbReference type="ARBA" id="ARBA00022490"/>
    </source>
</evidence>
<evidence type="ECO:0000256" key="2">
    <source>
        <dbReference type="ARBA" id="ARBA00022723"/>
    </source>
</evidence>
<dbReference type="InterPro" id="IPR042108">
    <property type="entry name" value="GTPase_HflX_N_sf"/>
</dbReference>
<feature type="binding site" evidence="7">
    <location>
        <begin position="323"/>
        <end position="326"/>
    </location>
    <ligand>
        <name>GTP</name>
        <dbReference type="ChEBI" id="CHEBI:37565"/>
    </ligand>
</feature>
<keyword evidence="3 6" id="KW-0547">Nucleotide-binding</keyword>
<dbReference type="Proteomes" id="UP000241829">
    <property type="component" value="Chromosome"/>
</dbReference>
<dbReference type="Pfam" id="PF16360">
    <property type="entry name" value="GTP-bdg_M"/>
    <property type="match status" value="1"/>
</dbReference>
<accession>A0A2P1NK02</accession>
<dbReference type="CDD" id="cd01878">
    <property type="entry name" value="HflX"/>
    <property type="match status" value="1"/>
</dbReference>
<evidence type="ECO:0000256" key="7">
    <source>
        <dbReference type="PIRSR" id="PIRSR006809-1"/>
    </source>
</evidence>
<dbReference type="GO" id="GO:0005525">
    <property type="term" value="F:GTP binding"/>
    <property type="evidence" value="ECO:0007669"/>
    <property type="project" value="UniProtKB-UniRule"/>
</dbReference>
<feature type="binding site" evidence="8">
    <location>
        <position position="236"/>
    </location>
    <ligand>
        <name>Mg(2+)</name>
        <dbReference type="ChEBI" id="CHEBI:18420"/>
    </ligand>
</feature>
<dbReference type="InterPro" id="IPR025121">
    <property type="entry name" value="GTPase_HflX_N"/>
</dbReference>
<dbReference type="InterPro" id="IPR032305">
    <property type="entry name" value="GTP-bd_M"/>
</dbReference>
<feature type="binding site" evidence="7">
    <location>
        <begin position="234"/>
        <end position="238"/>
    </location>
    <ligand>
        <name>GTP</name>
        <dbReference type="ChEBI" id="CHEBI:37565"/>
    </ligand>
</feature>
<dbReference type="InterPro" id="IPR027417">
    <property type="entry name" value="P-loop_NTPase"/>
</dbReference>
<evidence type="ECO:0000256" key="8">
    <source>
        <dbReference type="PIRSR" id="PIRSR006809-2"/>
    </source>
</evidence>
<keyword evidence="4 8" id="KW-0460">Magnesium</keyword>
<evidence type="ECO:0000256" key="6">
    <source>
        <dbReference type="HAMAP-Rule" id="MF_00900"/>
    </source>
</evidence>
<dbReference type="Pfam" id="PF01926">
    <property type="entry name" value="MMR_HSR1"/>
    <property type="match status" value="1"/>
</dbReference>
<dbReference type="Gene3D" id="6.10.250.2860">
    <property type="match status" value="1"/>
</dbReference>
<dbReference type="InterPro" id="IPR006073">
    <property type="entry name" value="GTP-bd"/>
</dbReference>
<comment type="similarity">
    <text evidence="6">Belongs to the TRAFAC class OBG-HflX-like GTPase superfamily. HflX GTPase family.</text>
</comment>
<evidence type="ECO:0000256" key="4">
    <source>
        <dbReference type="ARBA" id="ARBA00022842"/>
    </source>
</evidence>
<dbReference type="Gene3D" id="3.40.50.11060">
    <property type="entry name" value="GTPase HflX, N-terminal domain"/>
    <property type="match status" value="1"/>
</dbReference>
<proteinExistence type="inferred from homology"/>
<dbReference type="FunFam" id="3.40.50.11060:FF:000001">
    <property type="entry name" value="GTPase HflX"/>
    <property type="match status" value="1"/>
</dbReference>
<gene>
    <name evidence="6 10" type="primary">hflX</name>
    <name evidence="10" type="ORF">C7H73_06620</name>
</gene>
<dbReference type="NCBIfam" id="TIGR03156">
    <property type="entry name" value="GTP_HflX"/>
    <property type="match status" value="1"/>
</dbReference>
<comment type="subcellular location">
    <subcellularLocation>
        <location evidence="6">Cytoplasm</location>
    </subcellularLocation>
    <text evidence="6">May associate with membranes.</text>
</comment>
<dbReference type="PRINTS" id="PR00326">
    <property type="entry name" value="GTP1OBG"/>
</dbReference>